<dbReference type="OrthoDB" id="6102375at2759"/>
<dbReference type="PANTHER" id="PTHR45713">
    <property type="entry name" value="FTP DOMAIN-CONTAINING PROTEIN"/>
    <property type="match status" value="1"/>
</dbReference>
<dbReference type="AlphaFoldDB" id="A0A7I8WEY7"/>
<accession>A0A7I8WEY7</accession>
<dbReference type="InterPro" id="IPR008979">
    <property type="entry name" value="Galactose-bd-like_sf"/>
</dbReference>
<dbReference type="InterPro" id="IPR051941">
    <property type="entry name" value="BG_Antigen-Binding_Lectin"/>
</dbReference>
<dbReference type="EMBL" id="CAJFCJ010000069">
    <property type="protein sequence ID" value="CAD5126648.1"/>
    <property type="molecule type" value="Genomic_DNA"/>
</dbReference>
<reference evidence="1 2" key="1">
    <citation type="submission" date="2020-08" db="EMBL/GenBank/DDBJ databases">
        <authorList>
            <person name="Hejnol A."/>
        </authorList>
    </citation>
    <scope>NUCLEOTIDE SEQUENCE [LARGE SCALE GENOMIC DNA]</scope>
</reference>
<dbReference type="Gene3D" id="2.60.120.260">
    <property type="entry name" value="Galactose-binding domain-like"/>
    <property type="match status" value="3"/>
</dbReference>
<sequence>MILFQLGGSCLNNDDCLLNGRCINNTCHCDFPFDNQLCSMGSNYLYFKGILNYGKIISLYNLSSAVDCVEICKDSAECESVGLGIYITSRILIHCSLFSNSSYPIIPFPLNPIFRSYYIFIFKDSELSLCGNDQILTEHTEYCIEFLWQNITQCPISGYGFIDNLNDWLQINTGQYLKESMNNITSSTLSENKKNINTNMQSYRELCYGNLSAGSYNVALNKQVILSASILEPELIYHSQHIADGLKNSNVLLGGCTSMIFSSWKNSLWIGLDLKYKSSVKKAIIYLSNNQSQGQICDIFSSENYPSQEKIIPSHPNYFCFRNLELFSTSEELVVYCQPHTLAGQYFILQSESTGTITICELELYTSDLALNGEILSSSISGENYYGGFAVNENPNDNAFQTIPNEESWISVYLRKKFLIYGFNLFEINFQKLNVYVIERNFFLNQTFNEAEECISVIMTDLLYYNYIHKACKKILPGLFVALKSTHALFLRKIEIFGLFQSESEFENIAYGKPVWMTEISHDNYAYFATDGFSQTFYSQTKKTNQYMIVDLLEIFIINYTGVQMRSSDEVSSEKDRKRYLLHFKFFKKRRMTENSSNIFGSDCEEINDIQEKECGKTIIWNCSLKINIGRFIYVKSSQSKKIELKEFYAFGKKVESKLLSKNQIVGAFFNEDLQNNEFDYDKSPLKAIDGIVGGYTFPGFFSCTTLKSDRNDQLIIQLAKKFNISQILIQPSHDSKNDIFDIRVSIGNDNTQELCDYFSSPDHITYPIQIYCESPKYGNYVLITPEDNKDIDICEVEIFLAKANKLLFFPF</sequence>
<gene>
    <name evidence="1" type="ORF">DGYR_LOCUS13884</name>
</gene>
<evidence type="ECO:0000313" key="1">
    <source>
        <dbReference type="EMBL" id="CAD5126648.1"/>
    </source>
</evidence>
<dbReference type="Proteomes" id="UP000549394">
    <property type="component" value="Unassembled WGS sequence"/>
</dbReference>
<dbReference type="SUPFAM" id="SSF49785">
    <property type="entry name" value="Galactose-binding domain-like"/>
    <property type="match status" value="3"/>
</dbReference>
<dbReference type="PANTHER" id="PTHR45713:SF6">
    <property type="entry name" value="F5_8 TYPE C DOMAIN-CONTAINING PROTEIN"/>
    <property type="match status" value="1"/>
</dbReference>
<keyword evidence="2" id="KW-1185">Reference proteome</keyword>
<comment type="caution">
    <text evidence="1">The sequence shown here is derived from an EMBL/GenBank/DDBJ whole genome shotgun (WGS) entry which is preliminary data.</text>
</comment>
<proteinExistence type="predicted"/>
<organism evidence="1 2">
    <name type="scientific">Dimorphilus gyrociliatus</name>
    <dbReference type="NCBI Taxonomy" id="2664684"/>
    <lineage>
        <taxon>Eukaryota</taxon>
        <taxon>Metazoa</taxon>
        <taxon>Spiralia</taxon>
        <taxon>Lophotrochozoa</taxon>
        <taxon>Annelida</taxon>
        <taxon>Polychaeta</taxon>
        <taxon>Polychaeta incertae sedis</taxon>
        <taxon>Dinophilidae</taxon>
        <taxon>Dimorphilus</taxon>
    </lineage>
</organism>
<protein>
    <submittedName>
        <fullName evidence="1">DgyrCDS14728</fullName>
    </submittedName>
</protein>
<name>A0A7I8WEY7_9ANNE</name>
<evidence type="ECO:0000313" key="2">
    <source>
        <dbReference type="Proteomes" id="UP000549394"/>
    </source>
</evidence>